<dbReference type="InterPro" id="IPR025241">
    <property type="entry name" value="DUF4190"/>
</dbReference>
<proteinExistence type="predicted"/>
<dbReference type="AlphaFoldDB" id="A0A1N7FF78"/>
<dbReference type="Proteomes" id="UP000186218">
    <property type="component" value="Unassembled WGS sequence"/>
</dbReference>
<keyword evidence="1" id="KW-1133">Transmembrane helix</keyword>
<name>A0A1N7FF78_9NOCA</name>
<sequence length="82" mass="8726">MNAAAARRQKPVNRTAIAALILSVLGVTAIIGVVCGHMAKATIRRTKERGEVLATAALWVGYLYLAAALLCLIAYLYIVNQA</sequence>
<dbReference type="EMBL" id="FTNT01000005">
    <property type="protein sequence ID" value="SIR98885.1"/>
    <property type="molecule type" value="Genomic_DNA"/>
</dbReference>
<keyword evidence="4" id="KW-1185">Reference proteome</keyword>
<reference evidence="3 4" key="1">
    <citation type="submission" date="2017-01" db="EMBL/GenBank/DDBJ databases">
        <authorList>
            <person name="Mah S.A."/>
            <person name="Swanson W.J."/>
            <person name="Moy G.W."/>
            <person name="Vacquier V.D."/>
        </authorList>
    </citation>
    <scope>NUCLEOTIDE SEQUENCE [LARGE SCALE GENOMIC DNA]</scope>
    <source>
        <strain evidence="3 4">CPCC 203464</strain>
    </source>
</reference>
<keyword evidence="1" id="KW-0812">Transmembrane</keyword>
<feature type="domain" description="DUF4190" evidence="2">
    <location>
        <begin position="16"/>
        <end position="70"/>
    </location>
</feature>
<keyword evidence="1" id="KW-0472">Membrane</keyword>
<evidence type="ECO:0000313" key="3">
    <source>
        <dbReference type="EMBL" id="SIR98885.1"/>
    </source>
</evidence>
<feature type="transmembrane region" description="Helical" evidence="1">
    <location>
        <begin position="56"/>
        <end position="78"/>
    </location>
</feature>
<organism evidence="3 4">
    <name type="scientific">Williamsia sterculiae</name>
    <dbReference type="NCBI Taxonomy" id="1344003"/>
    <lineage>
        <taxon>Bacteria</taxon>
        <taxon>Bacillati</taxon>
        <taxon>Actinomycetota</taxon>
        <taxon>Actinomycetes</taxon>
        <taxon>Mycobacteriales</taxon>
        <taxon>Nocardiaceae</taxon>
        <taxon>Williamsia</taxon>
    </lineage>
</organism>
<dbReference type="Pfam" id="PF13828">
    <property type="entry name" value="DUF4190"/>
    <property type="match status" value="1"/>
</dbReference>
<protein>
    <recommendedName>
        <fullName evidence="2">DUF4190 domain-containing protein</fullName>
    </recommendedName>
</protein>
<evidence type="ECO:0000259" key="2">
    <source>
        <dbReference type="Pfam" id="PF13828"/>
    </source>
</evidence>
<evidence type="ECO:0000313" key="4">
    <source>
        <dbReference type="Proteomes" id="UP000186218"/>
    </source>
</evidence>
<evidence type="ECO:0000256" key="1">
    <source>
        <dbReference type="SAM" id="Phobius"/>
    </source>
</evidence>
<accession>A0A1N7FF78</accession>
<gene>
    <name evidence="3" type="ORF">SAMN05445060_2004</name>
</gene>
<feature type="transmembrane region" description="Helical" evidence="1">
    <location>
        <begin position="16"/>
        <end position="35"/>
    </location>
</feature>